<keyword evidence="3" id="KW-1003">Cell membrane</keyword>
<feature type="transmembrane region" description="Helical" evidence="8">
    <location>
        <begin position="287"/>
        <end position="305"/>
    </location>
</feature>
<dbReference type="RefSeq" id="WP_125314355.1">
    <property type="nucleotide sequence ID" value="NZ_RSEC01000060.1"/>
</dbReference>
<dbReference type="SUPFAM" id="SSF103473">
    <property type="entry name" value="MFS general substrate transporter"/>
    <property type="match status" value="1"/>
</dbReference>
<feature type="transmembrane region" description="Helical" evidence="8">
    <location>
        <begin position="408"/>
        <end position="426"/>
    </location>
</feature>
<evidence type="ECO:0000259" key="9">
    <source>
        <dbReference type="PROSITE" id="PS50850"/>
    </source>
</evidence>
<evidence type="ECO:0000256" key="4">
    <source>
        <dbReference type="ARBA" id="ARBA00022692"/>
    </source>
</evidence>
<proteinExistence type="predicted"/>
<feature type="transmembrane region" description="Helical" evidence="8">
    <location>
        <begin position="341"/>
        <end position="365"/>
    </location>
</feature>
<evidence type="ECO:0000313" key="11">
    <source>
        <dbReference type="Proteomes" id="UP000267081"/>
    </source>
</evidence>
<accession>A0A427SYT6</accession>
<sequence length="435" mass="46718">MSVPSHTSTSSTERQELAPHAFRTLLGAGIGNALEWYDWSVYAIFAPFFAAQFFVDDGATAALLSALAVFAVGFVMRPIGGFLFGWLADRRGRRFSMTTSMVLMAAGSLLIGVAPTHASVGLWATVVLVLARLAQGLAHGGEIAASYTYIAEIAPRARRGLWSTSLYVSVTAGIVTASLIGAAASSTLGAGALREWAWRIPFLIGGLLGLVGLYLRRTLPETDAFEQRGRPSRTKVRELLRGLAANKRSLLRMVGFSLASTVVYYTWAIGASGFAITTRGVPTSAGLWTSVAANAVFMLTLPLWGKLSDRFGRKPVFVTYSVAFAALSFPLLLLIDQSALRLFVIMVVALFFLGAFVGIMPAYFAELFPTAVRASGIGVPYSFVVAIFGGTAPYLLTWLSKQGLEWVFALYMVVLVLIGLVTTLLSPETRGKDLR</sequence>
<dbReference type="GO" id="GO:0005886">
    <property type="term" value="C:plasma membrane"/>
    <property type="evidence" value="ECO:0007669"/>
    <property type="project" value="UniProtKB-SubCell"/>
</dbReference>
<keyword evidence="11" id="KW-1185">Reference proteome</keyword>
<organism evidence="10 11">
    <name type="scientific">Amycolatopsis eburnea</name>
    <dbReference type="NCBI Taxonomy" id="2267691"/>
    <lineage>
        <taxon>Bacteria</taxon>
        <taxon>Bacillati</taxon>
        <taxon>Actinomycetota</taxon>
        <taxon>Actinomycetes</taxon>
        <taxon>Pseudonocardiales</taxon>
        <taxon>Pseudonocardiaceae</taxon>
        <taxon>Amycolatopsis</taxon>
    </lineage>
</organism>
<keyword evidence="7 8" id="KW-0472">Membrane</keyword>
<evidence type="ECO:0000256" key="6">
    <source>
        <dbReference type="ARBA" id="ARBA00022989"/>
    </source>
</evidence>
<dbReference type="InterPro" id="IPR011701">
    <property type="entry name" value="MFS"/>
</dbReference>
<dbReference type="EMBL" id="RSEC01000060">
    <property type="protein sequence ID" value="RSD10225.1"/>
    <property type="molecule type" value="Genomic_DNA"/>
</dbReference>
<dbReference type="InterPro" id="IPR036259">
    <property type="entry name" value="MFS_trans_sf"/>
</dbReference>
<evidence type="ECO:0000313" key="10">
    <source>
        <dbReference type="EMBL" id="RSD10225.1"/>
    </source>
</evidence>
<feature type="domain" description="Major facilitator superfamily (MFS) profile" evidence="9">
    <location>
        <begin position="24"/>
        <end position="430"/>
    </location>
</feature>
<evidence type="ECO:0000256" key="5">
    <source>
        <dbReference type="ARBA" id="ARBA00022847"/>
    </source>
</evidence>
<dbReference type="PANTHER" id="PTHR43528:SF1">
    <property type="entry name" value="ALPHA-KETOGLUTARATE PERMEASE"/>
    <property type="match status" value="1"/>
</dbReference>
<feature type="transmembrane region" description="Helical" evidence="8">
    <location>
        <begin position="250"/>
        <end position="267"/>
    </location>
</feature>
<comment type="caution">
    <text evidence="10">The sequence shown here is derived from an EMBL/GenBank/DDBJ whole genome shotgun (WGS) entry which is preliminary data.</text>
</comment>
<comment type="subcellular location">
    <subcellularLocation>
        <location evidence="1">Cell membrane</location>
        <topology evidence="1">Multi-pass membrane protein</topology>
    </subcellularLocation>
</comment>
<dbReference type="Pfam" id="PF07690">
    <property type="entry name" value="MFS_1"/>
    <property type="match status" value="1"/>
</dbReference>
<dbReference type="InterPro" id="IPR020846">
    <property type="entry name" value="MFS_dom"/>
</dbReference>
<keyword evidence="6 8" id="KW-1133">Transmembrane helix</keyword>
<dbReference type="GO" id="GO:0015293">
    <property type="term" value="F:symporter activity"/>
    <property type="evidence" value="ECO:0007669"/>
    <property type="project" value="UniProtKB-KW"/>
</dbReference>
<name>A0A427SYT6_9PSEU</name>
<evidence type="ECO:0000256" key="1">
    <source>
        <dbReference type="ARBA" id="ARBA00004651"/>
    </source>
</evidence>
<evidence type="ECO:0000256" key="3">
    <source>
        <dbReference type="ARBA" id="ARBA00022475"/>
    </source>
</evidence>
<keyword evidence="5" id="KW-0769">Symport</keyword>
<dbReference type="AlphaFoldDB" id="A0A427SYT6"/>
<reference evidence="10 11" key="1">
    <citation type="submission" date="2018-12" db="EMBL/GenBank/DDBJ databases">
        <title>Amycolatopsis eburnea sp. nov. actinomycete associate with arbuscular mycorrhiza fungal spore.</title>
        <authorList>
            <person name="Lumyong S."/>
            <person name="Chaiya L."/>
        </authorList>
    </citation>
    <scope>NUCLEOTIDE SEQUENCE [LARGE SCALE GENOMIC DNA]</scope>
    <source>
        <strain evidence="10 11">GLM-1</strain>
    </source>
</reference>
<evidence type="ECO:0000256" key="7">
    <source>
        <dbReference type="ARBA" id="ARBA00023136"/>
    </source>
</evidence>
<dbReference type="PANTHER" id="PTHR43528">
    <property type="entry name" value="ALPHA-KETOGLUTARATE PERMEASE"/>
    <property type="match status" value="1"/>
</dbReference>
<dbReference type="OrthoDB" id="8953821at2"/>
<keyword evidence="4 8" id="KW-0812">Transmembrane</keyword>
<feature type="transmembrane region" description="Helical" evidence="8">
    <location>
        <begin position="161"/>
        <end position="184"/>
    </location>
</feature>
<gene>
    <name evidence="10" type="ORF">EIY87_35630</name>
</gene>
<dbReference type="Gene3D" id="1.20.1250.20">
    <property type="entry name" value="MFS general substrate transporter like domains"/>
    <property type="match status" value="2"/>
</dbReference>
<feature type="transmembrane region" description="Helical" evidence="8">
    <location>
        <begin position="196"/>
        <end position="215"/>
    </location>
</feature>
<feature type="transmembrane region" description="Helical" evidence="8">
    <location>
        <begin position="120"/>
        <end position="140"/>
    </location>
</feature>
<evidence type="ECO:0000256" key="2">
    <source>
        <dbReference type="ARBA" id="ARBA00022448"/>
    </source>
</evidence>
<protein>
    <submittedName>
        <fullName evidence="10">MFS transporter</fullName>
    </submittedName>
</protein>
<dbReference type="PROSITE" id="PS50850">
    <property type="entry name" value="MFS"/>
    <property type="match status" value="1"/>
</dbReference>
<dbReference type="Proteomes" id="UP000267081">
    <property type="component" value="Unassembled WGS sequence"/>
</dbReference>
<feature type="transmembrane region" description="Helical" evidence="8">
    <location>
        <begin position="61"/>
        <end position="88"/>
    </location>
</feature>
<dbReference type="InterPro" id="IPR005828">
    <property type="entry name" value="MFS_sugar_transport-like"/>
</dbReference>
<evidence type="ECO:0000256" key="8">
    <source>
        <dbReference type="SAM" id="Phobius"/>
    </source>
</evidence>
<feature type="transmembrane region" description="Helical" evidence="8">
    <location>
        <begin position="317"/>
        <end position="335"/>
    </location>
</feature>
<feature type="transmembrane region" description="Helical" evidence="8">
    <location>
        <begin position="377"/>
        <end position="396"/>
    </location>
</feature>
<keyword evidence="2" id="KW-0813">Transport</keyword>
<dbReference type="Pfam" id="PF00083">
    <property type="entry name" value="Sugar_tr"/>
    <property type="match status" value="1"/>
</dbReference>
<dbReference type="InterPro" id="IPR051084">
    <property type="entry name" value="H+-coupled_symporters"/>
</dbReference>